<dbReference type="Proteomes" id="UP000800040">
    <property type="component" value="Unassembled WGS sequence"/>
</dbReference>
<evidence type="ECO:0000256" key="1">
    <source>
        <dbReference type="SAM" id="MobiDB-lite"/>
    </source>
</evidence>
<dbReference type="AlphaFoldDB" id="A0A6A5KK54"/>
<sequence>MVPVRENTNTKYLSHDTRYQFLSVQTIPDWENLRPNRDPDANYRSSCMRLKDKHLTTATLQRSAAGSLPVRLGEERYPDATSLKRVLSHPLEAHLPISLQSHGLCQLTGYCLVTQYHYPLSLVILSGRGQCSDLTFACGTTHSFTIDYAILDRIRTSKYLSVQSSTALLPTARDFETGQPTIEQRRTVYMSDRPSETSSPSNSSKPRNTRTTPEAIQSIISSATSQDFREPPQLPAEQTVSTPKIIVTESHSPTPETTPQQNQSLAIRHRSSSLQPPGQAHSSTPSEHSPSQSSFISAASLITTSATTIAMSSSTSSPSNTSSTGSTAGSGHIQLPYAPFPYPMPASPRGGQQQGGQGK</sequence>
<feature type="compositionally biased region" description="Low complexity" evidence="1">
    <location>
        <begin position="310"/>
        <end position="331"/>
    </location>
</feature>
<protein>
    <submittedName>
        <fullName evidence="2">Uncharacterized protein</fullName>
    </submittedName>
</protein>
<feature type="compositionally biased region" description="Low complexity" evidence="1">
    <location>
        <begin position="248"/>
        <end position="259"/>
    </location>
</feature>
<keyword evidence="3" id="KW-1185">Reference proteome</keyword>
<evidence type="ECO:0000313" key="3">
    <source>
        <dbReference type="Proteomes" id="UP000800040"/>
    </source>
</evidence>
<reference evidence="2" key="1">
    <citation type="submission" date="2020-01" db="EMBL/GenBank/DDBJ databases">
        <authorList>
            <consortium name="DOE Joint Genome Institute"/>
            <person name="Haridas S."/>
            <person name="Albert R."/>
            <person name="Binder M."/>
            <person name="Bloem J."/>
            <person name="Labutti K."/>
            <person name="Salamov A."/>
            <person name="Andreopoulos B."/>
            <person name="Baker S.E."/>
            <person name="Barry K."/>
            <person name="Bills G."/>
            <person name="Bluhm B.H."/>
            <person name="Cannon C."/>
            <person name="Castanera R."/>
            <person name="Culley D.E."/>
            <person name="Daum C."/>
            <person name="Ezra D."/>
            <person name="Gonzalez J.B."/>
            <person name="Henrissat B."/>
            <person name="Kuo A."/>
            <person name="Liang C."/>
            <person name="Lipzen A."/>
            <person name="Lutzoni F."/>
            <person name="Magnuson J."/>
            <person name="Mondo S."/>
            <person name="Nolan M."/>
            <person name="Ohm R."/>
            <person name="Pangilinan J."/>
            <person name="Park H.-J."/>
            <person name="Ramirez L."/>
            <person name="Alfaro M."/>
            <person name="Sun H."/>
            <person name="Tritt A."/>
            <person name="Yoshinaga Y."/>
            <person name="Zwiers L.-H."/>
            <person name="Turgeon B.G."/>
            <person name="Goodwin S.B."/>
            <person name="Spatafora J.W."/>
            <person name="Crous P.W."/>
            <person name="Grigoriev I.V."/>
        </authorList>
    </citation>
    <scope>NUCLEOTIDE SEQUENCE</scope>
    <source>
        <strain evidence="2">P77</strain>
    </source>
</reference>
<dbReference type="OrthoDB" id="3798940at2759"/>
<feature type="compositionally biased region" description="Low complexity" evidence="1">
    <location>
        <begin position="196"/>
        <end position="226"/>
    </location>
</feature>
<feature type="region of interest" description="Disordered" evidence="1">
    <location>
        <begin position="175"/>
        <end position="295"/>
    </location>
</feature>
<gene>
    <name evidence="2" type="ORF">BDW02DRAFT_578424</name>
</gene>
<proteinExistence type="predicted"/>
<feature type="compositionally biased region" description="Low complexity" evidence="1">
    <location>
        <begin position="282"/>
        <end position="295"/>
    </location>
</feature>
<name>A0A6A5KK54_9PLEO</name>
<feature type="region of interest" description="Disordered" evidence="1">
    <location>
        <begin position="310"/>
        <end position="359"/>
    </location>
</feature>
<accession>A0A6A5KK54</accession>
<dbReference type="EMBL" id="ML975281">
    <property type="protein sequence ID" value="KAF1835836.1"/>
    <property type="molecule type" value="Genomic_DNA"/>
</dbReference>
<evidence type="ECO:0000313" key="2">
    <source>
        <dbReference type="EMBL" id="KAF1835836.1"/>
    </source>
</evidence>
<organism evidence="2 3">
    <name type="scientific">Decorospora gaudefroyi</name>
    <dbReference type="NCBI Taxonomy" id="184978"/>
    <lineage>
        <taxon>Eukaryota</taxon>
        <taxon>Fungi</taxon>
        <taxon>Dikarya</taxon>
        <taxon>Ascomycota</taxon>
        <taxon>Pezizomycotina</taxon>
        <taxon>Dothideomycetes</taxon>
        <taxon>Pleosporomycetidae</taxon>
        <taxon>Pleosporales</taxon>
        <taxon>Pleosporineae</taxon>
        <taxon>Pleosporaceae</taxon>
        <taxon>Decorospora</taxon>
    </lineage>
</organism>